<sequence>MLNFQNTDSSETSENNGSDLIVYNKQQNFGKLKKWTTEKSAFSDSELSSLKTKRFDLSTDVIPHAKDDFSIDFLRYEKSVRRKKQPSTREKRQVHHNKTKKSSKTKNKKPGKNKESACHKLNCIKNERKKSAKTKSKKHVADLEDDFGLPTLTFLLFANL</sequence>
<dbReference type="Proteomes" id="UP001439008">
    <property type="component" value="Unassembled WGS sequence"/>
</dbReference>
<evidence type="ECO:0000313" key="2">
    <source>
        <dbReference type="EMBL" id="MES1918848.1"/>
    </source>
</evidence>
<dbReference type="EMBL" id="JBDODL010000138">
    <property type="protein sequence ID" value="MES1918848.1"/>
    <property type="molecule type" value="Genomic_DNA"/>
</dbReference>
<keyword evidence="3" id="KW-1185">Reference proteome</keyword>
<feature type="region of interest" description="Disordered" evidence="1">
    <location>
        <begin position="79"/>
        <end position="118"/>
    </location>
</feature>
<reference evidence="2 3" key="1">
    <citation type="journal article" date="2024" name="BMC Biol.">
        <title>Comparative genomics of Ascetosporea gives new insight into the evolutionary basis for animal parasitism in Rhizaria.</title>
        <authorList>
            <person name="Hiltunen Thoren M."/>
            <person name="Onut-Brannstrom I."/>
            <person name="Alfjorden A."/>
            <person name="Peckova H."/>
            <person name="Swords F."/>
            <person name="Hooper C."/>
            <person name="Holzer A.S."/>
            <person name="Bass D."/>
            <person name="Burki F."/>
        </authorList>
    </citation>
    <scope>NUCLEOTIDE SEQUENCE [LARGE SCALE GENOMIC DNA]</scope>
    <source>
        <strain evidence="2">20-A016</strain>
    </source>
</reference>
<feature type="region of interest" description="Disordered" evidence="1">
    <location>
        <begin position="1"/>
        <end position="20"/>
    </location>
</feature>
<feature type="compositionally biased region" description="Basic residues" evidence="1">
    <location>
        <begin position="80"/>
        <end position="111"/>
    </location>
</feature>
<name>A0ABV2AHH5_9EUKA</name>
<proteinExistence type="predicted"/>
<organism evidence="2 3">
    <name type="scientific">Bonamia ostreae</name>
    <dbReference type="NCBI Taxonomy" id="126728"/>
    <lineage>
        <taxon>Eukaryota</taxon>
        <taxon>Sar</taxon>
        <taxon>Rhizaria</taxon>
        <taxon>Endomyxa</taxon>
        <taxon>Ascetosporea</taxon>
        <taxon>Haplosporida</taxon>
        <taxon>Bonamia</taxon>
    </lineage>
</organism>
<gene>
    <name evidence="2" type="ORF">MHBO_000744</name>
</gene>
<accession>A0ABV2AHH5</accession>
<comment type="caution">
    <text evidence="2">The sequence shown here is derived from an EMBL/GenBank/DDBJ whole genome shotgun (WGS) entry which is preliminary data.</text>
</comment>
<protein>
    <submittedName>
        <fullName evidence="2">Uncharacterized protein</fullName>
    </submittedName>
</protein>
<evidence type="ECO:0000313" key="3">
    <source>
        <dbReference type="Proteomes" id="UP001439008"/>
    </source>
</evidence>
<evidence type="ECO:0000256" key="1">
    <source>
        <dbReference type="SAM" id="MobiDB-lite"/>
    </source>
</evidence>